<dbReference type="InParanoid" id="A2DDK7"/>
<keyword evidence="1" id="KW-0175">Coiled coil</keyword>
<proteinExistence type="predicted"/>
<sequence length="949" mass="108865">MSGMNDKISIPETSSKVAPPMKIDKQPSYASSPPTESKGNEIKDEIQSLIRAKKYIENISSITRVLIDDSDAIPVIQSLLRPLITGIETNYPKLIAVCTQFFTYVTDKRKKGSRIAFSTGPVLPTMKEFSDFWDPFISAIHDFSQRKQLPHTKEISVRFQGISLTLDTVQKYNLERKHPSATITATIQSMKALCNRLSKSCMALYENPTFPNFKESVMDLYIKDVDSFQQVLMDGFKNELVQCGLTANDFQRVKMTIIGNIGLITSALKASFKFSHDVNNIWDEIHNFKGEVQWIIDEIYSKFVVFRQEGYEDIPEEVPTPKEKKKEKDLPKVQSLSKIVQFIGNDIGSSLVAVDYEPRLRMFLREVLPALEQTYDNEGDIWAQLLLVEKNIHNLAETIEKQSVNIKENDALLIELNNELYEKQLELDKISNSAKQVNQTNVRSIEDLKNEMARLKEENEKLNSQLQEKDKEISSLKEKTDNKVYKDFISKLNSKISLAIQKDLKEEFDLQEADDNLDELIRKFNEKPIEIPVKLPEPEIIEVKEEIKQEEPKVAPIVIPEKPAEEVKPAPEVVKSPRFEIQQKQPRKRGSLIGISPGQSTSIESSNETEKPKTRSRKMTLQPVRAPSSVGDIKKKEEFDYKKLRPILEMIDIVSGMNSTNEKLEKLDDFKNMVRDRCDRIQDVYDQEAEHVEEIEEELNIIQEKLAAIGIKNEVASDSVAELIEKYKFQIDPLNKEIKSLQESIQNKDINYKALVSRIKALAKATDSEFSEENDIQSCLDLIQEKNTQNTKLYQENVSKIDTYKQYIKDIETRLIPVLKNNEISDDDEKIVENIHKGLDILLDSAYSDDFIHVSLINNIFKGVVDVENQLPQDYLKAFVKDYEKSKKAINSVQKLKTFLDSLDRNKPLATDSVIKISDIIADISSQSEIKEIALTINELFIRFRNQLY</sequence>
<accession>A2DDK7</accession>
<dbReference type="RefSeq" id="XP_001582369.1">
    <property type="nucleotide sequence ID" value="XM_001582319.1"/>
</dbReference>
<feature type="coiled-coil region" evidence="1">
    <location>
        <begin position="438"/>
        <end position="479"/>
    </location>
</feature>
<gene>
    <name evidence="3" type="ORF">TVAG_198200</name>
</gene>
<dbReference type="InterPro" id="IPR050657">
    <property type="entry name" value="Ankyrin_repeat_domain"/>
</dbReference>
<evidence type="ECO:0000313" key="4">
    <source>
        <dbReference type="Proteomes" id="UP000001542"/>
    </source>
</evidence>
<dbReference type="VEuPathDB" id="TrichDB:TVAG_198200"/>
<evidence type="ECO:0000256" key="2">
    <source>
        <dbReference type="SAM" id="MobiDB-lite"/>
    </source>
</evidence>
<dbReference type="EMBL" id="DS113190">
    <property type="protein sequence ID" value="EAY21383.1"/>
    <property type="molecule type" value="Genomic_DNA"/>
</dbReference>
<keyword evidence="4" id="KW-1185">Reference proteome</keyword>
<reference evidence="3" key="2">
    <citation type="journal article" date="2007" name="Science">
        <title>Draft genome sequence of the sexually transmitted pathogen Trichomonas vaginalis.</title>
        <authorList>
            <person name="Carlton J.M."/>
            <person name="Hirt R.P."/>
            <person name="Silva J.C."/>
            <person name="Delcher A.L."/>
            <person name="Schatz M."/>
            <person name="Zhao Q."/>
            <person name="Wortman J.R."/>
            <person name="Bidwell S.L."/>
            <person name="Alsmark U.C.M."/>
            <person name="Besteiro S."/>
            <person name="Sicheritz-Ponten T."/>
            <person name="Noel C.J."/>
            <person name="Dacks J.B."/>
            <person name="Foster P.G."/>
            <person name="Simillion C."/>
            <person name="Van de Peer Y."/>
            <person name="Miranda-Saavedra D."/>
            <person name="Barton G.J."/>
            <person name="Westrop G.D."/>
            <person name="Mueller S."/>
            <person name="Dessi D."/>
            <person name="Fiori P.L."/>
            <person name="Ren Q."/>
            <person name="Paulsen I."/>
            <person name="Zhang H."/>
            <person name="Bastida-Corcuera F.D."/>
            <person name="Simoes-Barbosa A."/>
            <person name="Brown M.T."/>
            <person name="Hayes R.D."/>
            <person name="Mukherjee M."/>
            <person name="Okumura C.Y."/>
            <person name="Schneider R."/>
            <person name="Smith A.J."/>
            <person name="Vanacova S."/>
            <person name="Villalvazo M."/>
            <person name="Haas B.J."/>
            <person name="Pertea M."/>
            <person name="Feldblyum T.V."/>
            <person name="Utterback T.R."/>
            <person name="Shu C.L."/>
            <person name="Osoegawa K."/>
            <person name="de Jong P.J."/>
            <person name="Hrdy I."/>
            <person name="Horvathova L."/>
            <person name="Zubacova Z."/>
            <person name="Dolezal P."/>
            <person name="Malik S.B."/>
            <person name="Logsdon J.M. Jr."/>
            <person name="Henze K."/>
            <person name="Gupta A."/>
            <person name="Wang C.C."/>
            <person name="Dunne R.L."/>
            <person name="Upcroft J.A."/>
            <person name="Upcroft P."/>
            <person name="White O."/>
            <person name="Salzberg S.L."/>
            <person name="Tang P."/>
            <person name="Chiu C.-H."/>
            <person name="Lee Y.-S."/>
            <person name="Embley T.M."/>
            <person name="Coombs G.H."/>
            <person name="Mottram J.C."/>
            <person name="Tachezy J."/>
            <person name="Fraser-Liggett C.M."/>
            <person name="Johnson P.J."/>
        </authorList>
    </citation>
    <scope>NUCLEOTIDE SEQUENCE [LARGE SCALE GENOMIC DNA]</scope>
    <source>
        <strain evidence="3">G3</strain>
    </source>
</reference>
<evidence type="ECO:0000313" key="3">
    <source>
        <dbReference type="EMBL" id="EAY21383.1"/>
    </source>
</evidence>
<reference evidence="3" key="1">
    <citation type="submission" date="2006-10" db="EMBL/GenBank/DDBJ databases">
        <authorList>
            <person name="Amadeo P."/>
            <person name="Zhao Q."/>
            <person name="Wortman J."/>
            <person name="Fraser-Liggett C."/>
            <person name="Carlton J."/>
        </authorList>
    </citation>
    <scope>NUCLEOTIDE SEQUENCE</scope>
    <source>
        <strain evidence="3">G3</strain>
    </source>
</reference>
<name>A2DDK7_TRIV3</name>
<feature type="compositionally biased region" description="Polar residues" evidence="2">
    <location>
        <begin position="597"/>
        <end position="606"/>
    </location>
</feature>
<dbReference type="AlphaFoldDB" id="A2DDK7"/>
<feature type="compositionally biased region" description="Polar residues" evidence="2">
    <location>
        <begin position="28"/>
        <end position="37"/>
    </location>
</feature>
<protein>
    <submittedName>
        <fullName evidence="3">Uncharacterized protein</fullName>
    </submittedName>
</protein>
<evidence type="ECO:0000256" key="1">
    <source>
        <dbReference type="SAM" id="Coils"/>
    </source>
</evidence>
<dbReference type="Proteomes" id="UP000001542">
    <property type="component" value="Unassembled WGS sequence"/>
</dbReference>
<feature type="region of interest" description="Disordered" evidence="2">
    <location>
        <begin position="1"/>
        <end position="40"/>
    </location>
</feature>
<dbReference type="PANTHER" id="PTHR24147">
    <property type="entry name" value="ANKYRIN REPEAT DOMAIN 36-RELATED"/>
    <property type="match status" value="1"/>
</dbReference>
<dbReference type="SMR" id="A2DDK7"/>
<dbReference type="VEuPathDB" id="TrichDB:TVAGG3_0998630"/>
<feature type="coiled-coil region" evidence="1">
    <location>
        <begin position="678"/>
        <end position="712"/>
    </location>
</feature>
<feature type="region of interest" description="Disordered" evidence="2">
    <location>
        <begin position="567"/>
        <end position="629"/>
    </location>
</feature>
<dbReference type="KEGG" id="tva:5466939"/>
<organism evidence="3 4">
    <name type="scientific">Trichomonas vaginalis (strain ATCC PRA-98 / G3)</name>
    <dbReference type="NCBI Taxonomy" id="412133"/>
    <lineage>
        <taxon>Eukaryota</taxon>
        <taxon>Metamonada</taxon>
        <taxon>Parabasalia</taxon>
        <taxon>Trichomonadida</taxon>
        <taxon>Trichomonadidae</taxon>
        <taxon>Trichomonas</taxon>
    </lineage>
</organism>
<dbReference type="PANTHER" id="PTHR24147:SF53">
    <property type="entry name" value="ANKYRIN REPEAT DOMAIN 26"/>
    <property type="match status" value="1"/>
</dbReference>